<feature type="transmembrane region" description="Helical" evidence="1">
    <location>
        <begin position="374"/>
        <end position="395"/>
    </location>
</feature>
<feature type="transmembrane region" description="Helical" evidence="1">
    <location>
        <begin position="116"/>
        <end position="133"/>
    </location>
</feature>
<feature type="transmembrane region" description="Helical" evidence="1">
    <location>
        <begin position="349"/>
        <end position="368"/>
    </location>
</feature>
<keyword evidence="3" id="KW-1185">Reference proteome</keyword>
<evidence type="ECO:0000313" key="3">
    <source>
        <dbReference type="Proteomes" id="UP001500102"/>
    </source>
</evidence>
<evidence type="ECO:0000313" key="2">
    <source>
        <dbReference type="EMBL" id="GAA2141602.1"/>
    </source>
</evidence>
<sequence length="411" mass="43140">MRTVLLRLSGFTILPLLSLITPLLLLPVISGFVGGEGISSVISGQAIGTFAATILMWGWNVDGPVAVARAASSADRARVYLRSIRTRLLLLVLTLPAAAAVAALVAVPAFRWEAVAMAWAVTFAGMSPSWFCIGLGQPRLLAVYDTVPRFIATALAVPVLLISHQLWYYTALVAAMSLASLIVFHRTYSPGGNWWPRDLRGALRELGAQGRTAGISLAGNAYASTPTPIATATTAPAASGSLATADTLYRFGLFTVVALGNAFQGWTLERGASGRKRRHLAAIWSHIGLGVIGAAVLTVAGPFVSGLLFAGQAQATTELCFYYGLAFLFLSASTPFIRNLLIPAGQQSLVLRWTLISAVFGVAAMIYAGSIGNAPGIALGMALSEAILFVTLLIPGSRLLAKESMEPVVAE</sequence>
<evidence type="ECO:0000256" key="1">
    <source>
        <dbReference type="SAM" id="Phobius"/>
    </source>
</evidence>
<feature type="transmembrane region" description="Helical" evidence="1">
    <location>
        <begin position="166"/>
        <end position="184"/>
    </location>
</feature>
<accession>A0ABN2ZFX4</accession>
<feature type="transmembrane region" description="Helical" evidence="1">
    <location>
        <begin position="12"/>
        <end position="34"/>
    </location>
</feature>
<feature type="transmembrane region" description="Helical" evidence="1">
    <location>
        <begin position="46"/>
        <end position="67"/>
    </location>
</feature>
<dbReference type="RefSeq" id="WP_344367302.1">
    <property type="nucleotide sequence ID" value="NZ_BAAAQB010000038.1"/>
</dbReference>
<proteinExistence type="predicted"/>
<name>A0ABN2ZFX4_9MICC</name>
<feature type="transmembrane region" description="Helical" evidence="1">
    <location>
        <begin position="283"/>
        <end position="309"/>
    </location>
</feature>
<organism evidence="2 3">
    <name type="scientific">Arthrobacter humicola</name>
    <dbReference type="NCBI Taxonomy" id="409291"/>
    <lineage>
        <taxon>Bacteria</taxon>
        <taxon>Bacillati</taxon>
        <taxon>Actinomycetota</taxon>
        <taxon>Actinomycetes</taxon>
        <taxon>Micrococcales</taxon>
        <taxon>Micrococcaceae</taxon>
        <taxon>Arthrobacter</taxon>
    </lineage>
</organism>
<feature type="transmembrane region" description="Helical" evidence="1">
    <location>
        <begin position="140"/>
        <end position="160"/>
    </location>
</feature>
<keyword evidence="1" id="KW-1133">Transmembrane helix</keyword>
<evidence type="ECO:0008006" key="4">
    <source>
        <dbReference type="Google" id="ProtNLM"/>
    </source>
</evidence>
<reference evidence="2 3" key="1">
    <citation type="journal article" date="2019" name="Int. J. Syst. Evol. Microbiol.">
        <title>The Global Catalogue of Microorganisms (GCM) 10K type strain sequencing project: providing services to taxonomists for standard genome sequencing and annotation.</title>
        <authorList>
            <consortium name="The Broad Institute Genomics Platform"/>
            <consortium name="The Broad Institute Genome Sequencing Center for Infectious Disease"/>
            <person name="Wu L."/>
            <person name="Ma J."/>
        </authorList>
    </citation>
    <scope>NUCLEOTIDE SEQUENCE [LARGE SCALE GENOMIC DNA]</scope>
    <source>
        <strain evidence="2 3">JCM 15921</strain>
    </source>
</reference>
<comment type="caution">
    <text evidence="2">The sequence shown here is derived from an EMBL/GenBank/DDBJ whole genome shotgun (WGS) entry which is preliminary data.</text>
</comment>
<keyword evidence="1" id="KW-0812">Transmembrane</keyword>
<dbReference type="EMBL" id="BAAAQB010000038">
    <property type="protein sequence ID" value="GAA2141602.1"/>
    <property type="molecule type" value="Genomic_DNA"/>
</dbReference>
<gene>
    <name evidence="2" type="ORF">GCM10009825_30250</name>
</gene>
<keyword evidence="1" id="KW-0472">Membrane</keyword>
<feature type="transmembrane region" description="Helical" evidence="1">
    <location>
        <begin position="88"/>
        <end position="110"/>
    </location>
</feature>
<protein>
    <recommendedName>
        <fullName evidence="4">Polysaccharide biosynthesis protein</fullName>
    </recommendedName>
</protein>
<feature type="transmembrane region" description="Helical" evidence="1">
    <location>
        <begin position="321"/>
        <end position="337"/>
    </location>
</feature>
<dbReference type="Proteomes" id="UP001500102">
    <property type="component" value="Unassembled WGS sequence"/>
</dbReference>